<dbReference type="Proteomes" id="UP001161247">
    <property type="component" value="Chromosome 2"/>
</dbReference>
<evidence type="ECO:0000313" key="6">
    <source>
        <dbReference type="Proteomes" id="UP001161247"/>
    </source>
</evidence>
<evidence type="ECO:0000313" key="5">
    <source>
        <dbReference type="EMBL" id="CAI9092757.1"/>
    </source>
</evidence>
<gene>
    <name evidence="5" type="ORF">OLC1_LOCUS4339</name>
</gene>
<accession>A0AAV1CDA8</accession>
<dbReference type="AlphaFoldDB" id="A0AAV1CDA8"/>
<organism evidence="5 6">
    <name type="scientific">Oldenlandia corymbosa var. corymbosa</name>
    <dbReference type="NCBI Taxonomy" id="529605"/>
    <lineage>
        <taxon>Eukaryota</taxon>
        <taxon>Viridiplantae</taxon>
        <taxon>Streptophyta</taxon>
        <taxon>Embryophyta</taxon>
        <taxon>Tracheophyta</taxon>
        <taxon>Spermatophyta</taxon>
        <taxon>Magnoliopsida</taxon>
        <taxon>eudicotyledons</taxon>
        <taxon>Gunneridae</taxon>
        <taxon>Pentapetalae</taxon>
        <taxon>asterids</taxon>
        <taxon>lamiids</taxon>
        <taxon>Gentianales</taxon>
        <taxon>Rubiaceae</taxon>
        <taxon>Rubioideae</taxon>
        <taxon>Spermacoceae</taxon>
        <taxon>Hedyotis-Oldenlandia complex</taxon>
        <taxon>Oldenlandia</taxon>
    </lineage>
</organism>
<evidence type="ECO:0000256" key="3">
    <source>
        <dbReference type="ARBA" id="ARBA00022737"/>
    </source>
</evidence>
<evidence type="ECO:0000256" key="4">
    <source>
        <dbReference type="ARBA" id="ARBA00022803"/>
    </source>
</evidence>
<keyword evidence="3" id="KW-0677">Repeat</keyword>
<comment type="similarity">
    <text evidence="1">Belongs to the TTC38 family.</text>
</comment>
<dbReference type="CDD" id="cd05804">
    <property type="entry name" value="StaR_like"/>
    <property type="match status" value="1"/>
</dbReference>
<protein>
    <recommendedName>
        <fullName evidence="2">Tetratricopeptide repeat protein 38</fullName>
    </recommendedName>
</protein>
<proteinExistence type="inferred from homology"/>
<dbReference type="EMBL" id="OX459119">
    <property type="protein sequence ID" value="CAI9092757.1"/>
    <property type="molecule type" value="Genomic_DNA"/>
</dbReference>
<dbReference type="InterPro" id="IPR011990">
    <property type="entry name" value="TPR-like_helical_dom_sf"/>
</dbReference>
<keyword evidence="4" id="KW-0802">TPR repeat</keyword>
<sequence>MEGVTLDKWGYEVKTSSDACIAAINSYYDQVLGYGRKRDVILEAPKADPRCVLGNILAASFICSSDPARTPQFLDASKKYLENGSGYEKAVFDVVSYFIHPDRDDDLAVDMHSKHLKNYPKDLLSLKRIQVLCFYMGRPDLSLQLVEQVLPLNKQASFIYGMLAFQLLELGRMLDAEKAAKEGIQINKEDAWSQHALCHVYQYECRFKEAIEFMEECSSSWSFLSSFMYTHNWWHVALCYLEGHSPIEKVREVYDTHVWKELERSDATPAEVYLNALGLLLRIYVRGQIKVFEDCLSILANCLQDQSVWYLEWHLDVLIVWTLTYAGEISRAEDLLSGLRSRLSLMPDKKRRLMQQGMLLAEALHEYGKGENEKALKLLGLEFDVMNFKVIGASDEQLDVFNEVWLALLINTGQATKAIQTIEKQLEKRDGAPFLWRLLEKSYQMLERPEAASAGEKARELEAAYFP</sequence>
<dbReference type="SUPFAM" id="SSF48452">
    <property type="entry name" value="TPR-like"/>
    <property type="match status" value="1"/>
</dbReference>
<evidence type="ECO:0000256" key="2">
    <source>
        <dbReference type="ARBA" id="ARBA00019992"/>
    </source>
</evidence>
<evidence type="ECO:0000256" key="1">
    <source>
        <dbReference type="ARBA" id="ARBA00005857"/>
    </source>
</evidence>
<dbReference type="PANTHER" id="PTHR16263:SF4">
    <property type="entry name" value="TETRATRICOPEPTIDE REPEAT PROTEIN 38"/>
    <property type="match status" value="1"/>
</dbReference>
<dbReference type="InterPro" id="IPR033891">
    <property type="entry name" value="TTC38"/>
</dbReference>
<dbReference type="Gene3D" id="1.25.40.10">
    <property type="entry name" value="Tetratricopeptide repeat domain"/>
    <property type="match status" value="1"/>
</dbReference>
<keyword evidence="6" id="KW-1185">Reference proteome</keyword>
<dbReference type="PANTHER" id="PTHR16263">
    <property type="entry name" value="TETRATRICOPEPTIDE REPEAT PROTEIN 38"/>
    <property type="match status" value="1"/>
</dbReference>
<name>A0AAV1CDA8_OLDCO</name>
<reference evidence="5" key="1">
    <citation type="submission" date="2023-03" db="EMBL/GenBank/DDBJ databases">
        <authorList>
            <person name="Julca I."/>
        </authorList>
    </citation>
    <scope>NUCLEOTIDE SEQUENCE</scope>
</reference>